<dbReference type="SUPFAM" id="SSF46785">
    <property type="entry name" value="Winged helix' DNA-binding domain"/>
    <property type="match status" value="1"/>
</dbReference>
<dbReference type="InterPro" id="IPR013196">
    <property type="entry name" value="HTH_11"/>
</dbReference>
<feature type="binding site" evidence="5">
    <location>
        <position position="116"/>
    </location>
    <ligand>
        <name>biotin</name>
        <dbReference type="ChEBI" id="CHEBI:57586"/>
    </ligand>
</feature>
<organism evidence="7 8">
    <name type="scientific">Lactococcus nasutitermitis</name>
    <dbReference type="NCBI Taxonomy" id="1652957"/>
    <lineage>
        <taxon>Bacteria</taxon>
        <taxon>Bacillati</taxon>
        <taxon>Bacillota</taxon>
        <taxon>Bacilli</taxon>
        <taxon>Lactobacillales</taxon>
        <taxon>Streptococcaceae</taxon>
        <taxon>Lactococcus</taxon>
    </lineage>
</organism>
<keyword evidence="3 5" id="KW-0067">ATP-binding</keyword>
<evidence type="ECO:0000256" key="1">
    <source>
        <dbReference type="ARBA" id="ARBA00022598"/>
    </source>
</evidence>
<dbReference type="SUPFAM" id="SSF55681">
    <property type="entry name" value="Class II aaRS and biotin synthetases"/>
    <property type="match status" value="1"/>
</dbReference>
<evidence type="ECO:0000256" key="4">
    <source>
        <dbReference type="ARBA" id="ARBA00023267"/>
    </source>
</evidence>
<dbReference type="Proteomes" id="UP001595987">
    <property type="component" value="Unassembled WGS sequence"/>
</dbReference>
<keyword evidence="8" id="KW-1185">Reference proteome</keyword>
<gene>
    <name evidence="5" type="primary">birA</name>
    <name evidence="7" type="ORF">ACFO26_05655</name>
</gene>
<proteinExistence type="inferred from homology"/>
<keyword evidence="4 5" id="KW-0092">Biotin</keyword>
<comment type="function">
    <text evidence="5">Acts both as a biotin--[acetyl-CoA-carboxylase] ligase and a repressor.</text>
</comment>
<evidence type="ECO:0000256" key="2">
    <source>
        <dbReference type="ARBA" id="ARBA00022741"/>
    </source>
</evidence>
<evidence type="ECO:0000256" key="5">
    <source>
        <dbReference type="HAMAP-Rule" id="MF_00978"/>
    </source>
</evidence>
<dbReference type="PANTHER" id="PTHR12835:SF5">
    <property type="entry name" value="BIOTIN--PROTEIN LIGASE"/>
    <property type="match status" value="1"/>
</dbReference>
<evidence type="ECO:0000313" key="8">
    <source>
        <dbReference type="Proteomes" id="UP001595987"/>
    </source>
</evidence>
<dbReference type="EC" id="6.3.4.15" evidence="5"/>
<dbReference type="InterPro" id="IPR004408">
    <property type="entry name" value="Biotin_CoA_COase_ligase"/>
</dbReference>
<comment type="caution">
    <text evidence="5">Lacks conserved residue(s) required for the propagation of feature annotation.</text>
</comment>
<accession>A0ABV9JD59</accession>
<keyword evidence="1 5" id="KW-0436">Ligase</keyword>
<dbReference type="Pfam" id="PF08279">
    <property type="entry name" value="HTH_11"/>
    <property type="match status" value="1"/>
</dbReference>
<dbReference type="InterPro" id="IPR045864">
    <property type="entry name" value="aa-tRNA-synth_II/BPL/LPL"/>
</dbReference>
<keyword evidence="5" id="KW-0805">Transcription regulation</keyword>
<dbReference type="CDD" id="cd16442">
    <property type="entry name" value="BPL"/>
    <property type="match status" value="1"/>
</dbReference>
<dbReference type="Gene3D" id="2.30.30.100">
    <property type="match status" value="1"/>
</dbReference>
<feature type="DNA-binding region" description="H-T-H motif" evidence="5">
    <location>
        <begin position="22"/>
        <end position="41"/>
    </location>
</feature>
<sequence>MESTKQYVLFELLKGQGEWISGDSLASQLKISRESIWKAINTLKKNGNQIISRKNLGYKYIGNSSLDSDIINFYSHQQFANNIYVFKETSSTQDLAKQFLSKHPVDKPVIFIANQQSQGYGRRGRLFYSPAETGLYFSVILPNPTNDLFQAGLLTTSMSVVISRVLEEFYPEKDFQLKWVNDIYLETRKVAGIITEAVLDLESNSATSFIMGVGINLATKHFPQNLLAKASGISPDKEINRNQLAARMIEEVIKNSQNYTNPELLVEYRRRSNILEKQVTLQLGTQVIKGKAEEIKEDGGLLIRQENGELKKVRSGEVIKVDWDE</sequence>
<dbReference type="PROSITE" id="PS51733">
    <property type="entry name" value="BPL_LPL_CATALYTIC"/>
    <property type="match status" value="1"/>
</dbReference>
<dbReference type="PANTHER" id="PTHR12835">
    <property type="entry name" value="BIOTIN PROTEIN LIGASE"/>
    <property type="match status" value="1"/>
</dbReference>
<dbReference type="Gene3D" id="3.30.930.10">
    <property type="entry name" value="Bira Bifunctional Protein, Domain 2"/>
    <property type="match status" value="1"/>
</dbReference>
<dbReference type="HAMAP" id="MF_00978">
    <property type="entry name" value="Bifunct_BirA"/>
    <property type="match status" value="1"/>
</dbReference>
<dbReference type="InterPro" id="IPR036388">
    <property type="entry name" value="WH-like_DNA-bd_sf"/>
</dbReference>
<dbReference type="InterPro" id="IPR003142">
    <property type="entry name" value="BPL_C"/>
</dbReference>
<protein>
    <recommendedName>
        <fullName evidence="5">Bifunctional ligase/repressor BirA</fullName>
    </recommendedName>
    <alternativeName>
        <fullName evidence="5">Biotin--[acetyl-CoA-carboxylase] ligase</fullName>
        <ecNumber evidence="5">6.3.4.15</ecNumber>
    </alternativeName>
    <alternativeName>
        <fullName evidence="5">Biotin--protein ligase</fullName>
    </alternativeName>
    <alternativeName>
        <fullName evidence="5">Biotin-[acetyl-CoA carboxylase] synthetase</fullName>
    </alternativeName>
</protein>
<dbReference type="InterPro" id="IPR008988">
    <property type="entry name" value="Transcriptional_repressor_C"/>
</dbReference>
<reference evidence="8" key="1">
    <citation type="journal article" date="2019" name="Int. J. Syst. Evol. Microbiol.">
        <title>The Global Catalogue of Microorganisms (GCM) 10K type strain sequencing project: providing services to taxonomists for standard genome sequencing and annotation.</title>
        <authorList>
            <consortium name="The Broad Institute Genomics Platform"/>
            <consortium name="The Broad Institute Genome Sequencing Center for Infectious Disease"/>
            <person name="Wu L."/>
            <person name="Ma J."/>
        </authorList>
    </citation>
    <scope>NUCLEOTIDE SEQUENCE [LARGE SCALE GENOMIC DNA]</scope>
    <source>
        <strain evidence="8">CCUG 63287</strain>
    </source>
</reference>
<evidence type="ECO:0000259" key="6">
    <source>
        <dbReference type="PROSITE" id="PS51733"/>
    </source>
</evidence>
<dbReference type="InterPro" id="IPR004143">
    <property type="entry name" value="BPL_LPL_catalytic"/>
</dbReference>
<dbReference type="GO" id="GO:0004077">
    <property type="term" value="F:biotin--[biotin carboxyl-carrier protein] ligase activity"/>
    <property type="evidence" value="ECO:0007669"/>
    <property type="project" value="UniProtKB-EC"/>
</dbReference>
<comment type="similarity">
    <text evidence="5">Belongs to the biotin--protein ligase family.</text>
</comment>
<dbReference type="InterPro" id="IPR030855">
    <property type="entry name" value="Bifunct_BirA"/>
</dbReference>
<keyword evidence="5" id="KW-0804">Transcription</keyword>
<evidence type="ECO:0000256" key="3">
    <source>
        <dbReference type="ARBA" id="ARBA00022840"/>
    </source>
</evidence>
<comment type="caution">
    <text evidence="7">The sequence shown here is derived from an EMBL/GenBank/DDBJ whole genome shotgun (WGS) entry which is preliminary data.</text>
</comment>
<dbReference type="Pfam" id="PF03099">
    <property type="entry name" value="BPL_LplA_LipB"/>
    <property type="match status" value="1"/>
</dbReference>
<dbReference type="Pfam" id="PF02237">
    <property type="entry name" value="BPL_C"/>
    <property type="match status" value="1"/>
</dbReference>
<keyword evidence="5" id="KW-0678">Repressor</keyword>
<dbReference type="EMBL" id="JBHSGD010000005">
    <property type="protein sequence ID" value="MFC4652391.1"/>
    <property type="molecule type" value="Genomic_DNA"/>
</dbReference>
<dbReference type="SUPFAM" id="SSF50037">
    <property type="entry name" value="C-terminal domain of transcriptional repressors"/>
    <property type="match status" value="1"/>
</dbReference>
<feature type="domain" description="BPL/LPL catalytic" evidence="6">
    <location>
        <begin position="65"/>
        <end position="260"/>
    </location>
</feature>
<evidence type="ECO:0000313" key="7">
    <source>
        <dbReference type="EMBL" id="MFC4652391.1"/>
    </source>
</evidence>
<feature type="binding site" evidence="5">
    <location>
        <position position="189"/>
    </location>
    <ligand>
        <name>biotin</name>
        <dbReference type="ChEBI" id="CHEBI:57586"/>
    </ligand>
</feature>
<dbReference type="NCBIfam" id="TIGR00121">
    <property type="entry name" value="birA_ligase"/>
    <property type="match status" value="1"/>
</dbReference>
<name>A0ABV9JD59_9LACT</name>
<keyword evidence="2 5" id="KW-0547">Nucleotide-binding</keyword>
<comment type="catalytic activity">
    <reaction evidence="5">
        <text>biotin + L-lysyl-[protein] + ATP = N(6)-biotinyl-L-lysyl-[protein] + AMP + diphosphate + H(+)</text>
        <dbReference type="Rhea" id="RHEA:11756"/>
        <dbReference type="Rhea" id="RHEA-COMP:9752"/>
        <dbReference type="Rhea" id="RHEA-COMP:10505"/>
        <dbReference type="ChEBI" id="CHEBI:15378"/>
        <dbReference type="ChEBI" id="CHEBI:29969"/>
        <dbReference type="ChEBI" id="CHEBI:30616"/>
        <dbReference type="ChEBI" id="CHEBI:33019"/>
        <dbReference type="ChEBI" id="CHEBI:57586"/>
        <dbReference type="ChEBI" id="CHEBI:83144"/>
        <dbReference type="ChEBI" id="CHEBI:456215"/>
        <dbReference type="EC" id="6.3.4.15"/>
    </reaction>
</comment>
<dbReference type="RefSeq" id="WP_213535560.1">
    <property type="nucleotide sequence ID" value="NZ_BOVQ01000004.1"/>
</dbReference>
<dbReference type="Gene3D" id="1.10.10.10">
    <property type="entry name" value="Winged helix-like DNA-binding domain superfamily/Winged helix DNA-binding domain"/>
    <property type="match status" value="1"/>
</dbReference>
<keyword evidence="5" id="KW-0238">DNA-binding</keyword>
<dbReference type="InterPro" id="IPR036390">
    <property type="entry name" value="WH_DNA-bd_sf"/>
</dbReference>